<proteinExistence type="predicted"/>
<dbReference type="AlphaFoldDB" id="A0A2G9T7Q6"/>
<dbReference type="EMBL" id="KZ404372">
    <property type="protein sequence ID" value="PIO53918.1"/>
    <property type="molecule type" value="Genomic_DNA"/>
</dbReference>
<feature type="non-terminal residue" evidence="2">
    <location>
        <position position="119"/>
    </location>
</feature>
<name>A0A2G9T7Q6_TELCI</name>
<dbReference type="PROSITE" id="PS50835">
    <property type="entry name" value="IG_LIKE"/>
    <property type="match status" value="1"/>
</dbReference>
<evidence type="ECO:0000313" key="2">
    <source>
        <dbReference type="EMBL" id="PIO53918.1"/>
    </source>
</evidence>
<evidence type="ECO:0000313" key="3">
    <source>
        <dbReference type="Proteomes" id="UP000230423"/>
    </source>
</evidence>
<dbReference type="SUPFAM" id="SSF48726">
    <property type="entry name" value="Immunoglobulin"/>
    <property type="match status" value="1"/>
</dbReference>
<dbReference type="InterPro" id="IPR013783">
    <property type="entry name" value="Ig-like_fold"/>
</dbReference>
<dbReference type="InterPro" id="IPR007110">
    <property type="entry name" value="Ig-like_dom"/>
</dbReference>
<sequence>MGDSVVLPCTAYGAPQPSIEWWLYRPKTFLGVFDPQAGEQDNSTLECCSVLGGGALLLHNVNRSMVERYVCVARQGLESVQRVVHFRAERLSRVRKMVEAMEKYRARQMEGLQAKYTRR</sequence>
<reference evidence="2 3" key="1">
    <citation type="submission" date="2015-09" db="EMBL/GenBank/DDBJ databases">
        <title>Draft genome of the parasitic nematode Teladorsagia circumcincta isolate WARC Sus (inbred).</title>
        <authorList>
            <person name="Mitreva M."/>
        </authorList>
    </citation>
    <scope>NUCLEOTIDE SEQUENCE [LARGE SCALE GENOMIC DNA]</scope>
    <source>
        <strain evidence="2 3">S</strain>
    </source>
</reference>
<feature type="domain" description="Ig-like" evidence="1">
    <location>
        <begin position="1"/>
        <end position="84"/>
    </location>
</feature>
<keyword evidence="3" id="KW-1185">Reference proteome</keyword>
<gene>
    <name evidence="2" type="ORF">TELCIR_24730</name>
</gene>
<dbReference type="Gene3D" id="2.60.40.10">
    <property type="entry name" value="Immunoglobulins"/>
    <property type="match status" value="1"/>
</dbReference>
<protein>
    <recommendedName>
        <fullName evidence="1">Ig-like domain-containing protein</fullName>
    </recommendedName>
</protein>
<dbReference type="InterPro" id="IPR036179">
    <property type="entry name" value="Ig-like_dom_sf"/>
</dbReference>
<accession>A0A2G9T7Q6</accession>
<evidence type="ECO:0000259" key="1">
    <source>
        <dbReference type="PROSITE" id="PS50835"/>
    </source>
</evidence>
<dbReference type="OrthoDB" id="10061535at2759"/>
<dbReference type="Proteomes" id="UP000230423">
    <property type="component" value="Unassembled WGS sequence"/>
</dbReference>
<organism evidence="2 3">
    <name type="scientific">Teladorsagia circumcincta</name>
    <name type="common">Brown stomach worm</name>
    <name type="synonym">Ostertagia circumcincta</name>
    <dbReference type="NCBI Taxonomy" id="45464"/>
    <lineage>
        <taxon>Eukaryota</taxon>
        <taxon>Metazoa</taxon>
        <taxon>Ecdysozoa</taxon>
        <taxon>Nematoda</taxon>
        <taxon>Chromadorea</taxon>
        <taxon>Rhabditida</taxon>
        <taxon>Rhabditina</taxon>
        <taxon>Rhabditomorpha</taxon>
        <taxon>Strongyloidea</taxon>
        <taxon>Trichostrongylidae</taxon>
        <taxon>Teladorsagia</taxon>
    </lineage>
</organism>